<feature type="domain" description="RING-type" evidence="3">
    <location>
        <begin position="366"/>
        <end position="405"/>
    </location>
</feature>
<dbReference type="Pfam" id="PF13920">
    <property type="entry name" value="zf-C3HC4_3"/>
    <property type="match status" value="1"/>
</dbReference>
<keyword evidence="1" id="KW-0479">Metal-binding</keyword>
<feature type="transmembrane region" description="Helical" evidence="2">
    <location>
        <begin position="227"/>
        <end position="252"/>
    </location>
</feature>
<feature type="transmembrane region" description="Helical" evidence="2">
    <location>
        <begin position="88"/>
        <end position="106"/>
    </location>
</feature>
<dbReference type="GO" id="GO:0008270">
    <property type="term" value="F:zinc ion binding"/>
    <property type="evidence" value="ECO:0007669"/>
    <property type="project" value="UniProtKB-KW"/>
</dbReference>
<dbReference type="PANTHER" id="PTHR12109">
    <property type="entry name" value="RING FINGER PROTEIN 141-RELATED"/>
    <property type="match status" value="1"/>
</dbReference>
<accession>A0A8S1MNX7</accession>
<name>A0A8S1MNX7_PARPR</name>
<keyword evidence="5" id="KW-1185">Reference proteome</keyword>
<evidence type="ECO:0000259" key="3">
    <source>
        <dbReference type="PROSITE" id="PS50089"/>
    </source>
</evidence>
<dbReference type="OMA" id="CAFESAQ"/>
<keyword evidence="2" id="KW-0472">Membrane</keyword>
<dbReference type="AlphaFoldDB" id="A0A8S1MNX7"/>
<dbReference type="Proteomes" id="UP000688137">
    <property type="component" value="Unassembled WGS sequence"/>
</dbReference>
<proteinExistence type="predicted"/>
<sequence>MQKEEIDQALKYFCFKYTYYNIFALIFSLFQYNLLPFALPIGLLIIQEVICWICFSKRNLILSLQHMLQVLAAIFIIILYYIDMYYYIFVNLFVVFTTFLGIKWSCQQDNQHEYSTIFRYLQGFYSISVLIASLCVTIKLNQLVNWTWPQTFWWYWMYLSALIGSAFTILMILISKLINQFYYHSISLHSNEYKTLVWSFYLFSMASIISGVWIINTFNLLGMNLKMDIGIIVFGVLIAFNLFMFAGTHFIFKDISIVFTQLMNADFQQRELPCSPRMDEIRIKQNTKSPILLKKLSSSYFRLVTCQEFLMYANTNKEVLFTERANNLSQNIIRDVNQEIKRIKKSKQKTDIVLETQKTQAANTQCIICCEKQANSVLMKCGHGGICYECAFESAQKSRECFLCRQRVTEIYEIDQNEQGNYLKVYSKTRII</sequence>
<feature type="transmembrane region" description="Helical" evidence="2">
    <location>
        <begin position="37"/>
        <end position="55"/>
    </location>
</feature>
<dbReference type="InterPro" id="IPR047126">
    <property type="entry name" value="RNF141-like"/>
</dbReference>
<evidence type="ECO:0000313" key="5">
    <source>
        <dbReference type="Proteomes" id="UP000688137"/>
    </source>
</evidence>
<evidence type="ECO:0000256" key="1">
    <source>
        <dbReference type="PROSITE-ProRule" id="PRU00175"/>
    </source>
</evidence>
<keyword evidence="2" id="KW-1133">Transmembrane helix</keyword>
<feature type="transmembrane region" description="Helical" evidence="2">
    <location>
        <begin position="195"/>
        <end position="215"/>
    </location>
</feature>
<feature type="transmembrane region" description="Helical" evidence="2">
    <location>
        <begin position="12"/>
        <end position="31"/>
    </location>
</feature>
<organism evidence="4 5">
    <name type="scientific">Paramecium primaurelia</name>
    <dbReference type="NCBI Taxonomy" id="5886"/>
    <lineage>
        <taxon>Eukaryota</taxon>
        <taxon>Sar</taxon>
        <taxon>Alveolata</taxon>
        <taxon>Ciliophora</taxon>
        <taxon>Intramacronucleata</taxon>
        <taxon>Oligohymenophorea</taxon>
        <taxon>Peniculida</taxon>
        <taxon>Parameciidae</taxon>
        <taxon>Paramecium</taxon>
    </lineage>
</organism>
<protein>
    <recommendedName>
        <fullName evidence="3">RING-type domain-containing protein</fullName>
    </recommendedName>
</protein>
<evidence type="ECO:0000256" key="2">
    <source>
        <dbReference type="SAM" id="Phobius"/>
    </source>
</evidence>
<dbReference type="SMART" id="SM00184">
    <property type="entry name" value="RING"/>
    <property type="match status" value="1"/>
</dbReference>
<keyword evidence="1" id="KW-0862">Zinc</keyword>
<feature type="transmembrane region" description="Helical" evidence="2">
    <location>
        <begin position="152"/>
        <end position="174"/>
    </location>
</feature>
<dbReference type="PANTHER" id="PTHR12109:SF5">
    <property type="entry name" value="RING-TYPE DOMAIN-CONTAINING PROTEIN"/>
    <property type="match status" value="1"/>
</dbReference>
<dbReference type="PROSITE" id="PS50089">
    <property type="entry name" value="ZF_RING_2"/>
    <property type="match status" value="1"/>
</dbReference>
<keyword evidence="1" id="KW-0863">Zinc-finger</keyword>
<keyword evidence="2" id="KW-0812">Transmembrane</keyword>
<dbReference type="InterPro" id="IPR001841">
    <property type="entry name" value="Znf_RING"/>
</dbReference>
<gene>
    <name evidence="4" type="ORF">PPRIM_AZ9-3.1.T0660241</name>
</gene>
<dbReference type="EMBL" id="CAJJDM010000068">
    <property type="protein sequence ID" value="CAD8081930.1"/>
    <property type="molecule type" value="Genomic_DNA"/>
</dbReference>
<feature type="transmembrane region" description="Helical" evidence="2">
    <location>
        <begin position="118"/>
        <end position="140"/>
    </location>
</feature>
<comment type="caution">
    <text evidence="4">The sequence shown here is derived from an EMBL/GenBank/DDBJ whole genome shotgun (WGS) entry which is preliminary data.</text>
</comment>
<feature type="transmembrane region" description="Helical" evidence="2">
    <location>
        <begin position="62"/>
        <end position="82"/>
    </location>
</feature>
<evidence type="ECO:0000313" key="4">
    <source>
        <dbReference type="EMBL" id="CAD8081930.1"/>
    </source>
</evidence>
<reference evidence="4" key="1">
    <citation type="submission" date="2021-01" db="EMBL/GenBank/DDBJ databases">
        <authorList>
            <consortium name="Genoscope - CEA"/>
            <person name="William W."/>
        </authorList>
    </citation>
    <scope>NUCLEOTIDE SEQUENCE</scope>
</reference>